<protein>
    <submittedName>
        <fullName evidence="2">Podospora anserina S mat+ genomic DNA chromosome 6, supercontig 2</fullName>
    </submittedName>
</protein>
<dbReference type="VEuPathDB" id="FungiDB:PODANS_6_840"/>
<reference evidence="2" key="2">
    <citation type="submission" date="2008-07" db="EMBL/GenBank/DDBJ databases">
        <authorList>
            <person name="Genoscope - CEA"/>
        </authorList>
    </citation>
    <scope>NUCLEOTIDE SEQUENCE</scope>
    <source>
        <strain evidence="2">S mat+</strain>
    </source>
</reference>
<keyword evidence="1" id="KW-0472">Membrane</keyword>
<organism evidence="2">
    <name type="scientific">Podospora anserina (strain S / ATCC MYA-4624 / DSM 980 / FGSC 10383)</name>
    <name type="common">Pleurage anserina</name>
    <dbReference type="NCBI Taxonomy" id="515849"/>
    <lineage>
        <taxon>Eukaryota</taxon>
        <taxon>Fungi</taxon>
        <taxon>Dikarya</taxon>
        <taxon>Ascomycota</taxon>
        <taxon>Pezizomycotina</taxon>
        <taxon>Sordariomycetes</taxon>
        <taxon>Sordariomycetidae</taxon>
        <taxon>Sordariales</taxon>
        <taxon>Podosporaceae</taxon>
        <taxon>Podospora</taxon>
        <taxon>Podospora anserina</taxon>
    </lineage>
</organism>
<accession>B2B372</accession>
<keyword evidence="1" id="KW-1133">Transmembrane helix</keyword>
<dbReference type="EMBL" id="CU638744">
    <property type="protein sequence ID" value="CAP71558.1"/>
    <property type="molecule type" value="Genomic_DNA"/>
</dbReference>
<feature type="transmembrane region" description="Helical" evidence="1">
    <location>
        <begin position="111"/>
        <end position="130"/>
    </location>
</feature>
<evidence type="ECO:0000313" key="2">
    <source>
        <dbReference type="EMBL" id="CAP71558.1"/>
    </source>
</evidence>
<feature type="transmembrane region" description="Helical" evidence="1">
    <location>
        <begin position="223"/>
        <end position="240"/>
    </location>
</feature>
<evidence type="ECO:0000313" key="4">
    <source>
        <dbReference type="Proteomes" id="UP000001197"/>
    </source>
</evidence>
<gene>
    <name evidence="2" type="ORF">PODANS_6_840</name>
</gene>
<reference evidence="3" key="4">
    <citation type="submission" date="2015-04" db="EMBL/GenBank/DDBJ databases">
        <title>Maintaining two mating types: Structure of the mating type locus and its role in heterokaryosis in Podospora anserina.</title>
        <authorList>
            <person name="Grognet P."/>
            <person name="Bidard F."/>
            <person name="Kuchly C."/>
            <person name="Chan Ho Tong L."/>
            <person name="Coppin E."/>
            <person name="Ait Benkhali J."/>
            <person name="Couloux A."/>
            <person name="Wincker P."/>
            <person name="Debuchy R."/>
            <person name="Silar P."/>
        </authorList>
    </citation>
    <scope>NUCLEOTIDE SEQUENCE</scope>
</reference>
<dbReference type="HOGENOM" id="CLU_507269_0_0_1"/>
<keyword evidence="4" id="KW-1185">Reference proteome</keyword>
<keyword evidence="1" id="KW-0812">Transmembrane</keyword>
<evidence type="ECO:0000313" key="3">
    <source>
        <dbReference type="EMBL" id="CDP30954.1"/>
    </source>
</evidence>
<dbReference type="OrthoDB" id="194358at2759"/>
<reference evidence="4" key="3">
    <citation type="journal article" date="2014" name="Genetics">
        <title>Maintaining two mating types: Structure of the mating type locus and its role in heterokaryosis in Podospora anserina.</title>
        <authorList>
            <person name="Grognet P."/>
            <person name="Bidard F."/>
            <person name="Kuchly C."/>
            <person name="Tong L.C.H."/>
            <person name="Coppin E."/>
            <person name="Benkhali J.A."/>
            <person name="Couloux A."/>
            <person name="Wincker P."/>
            <person name="Debuchy R."/>
            <person name="Silar P."/>
        </authorList>
    </citation>
    <scope>GENOME REANNOTATION</scope>
    <source>
        <strain evidence="4">S / ATCC MYA-4624 / DSM 980 / FGSC 10383</strain>
    </source>
</reference>
<name>B2B372_PODAN</name>
<sequence length="537" mass="59977">MILAVNYLGKLNPSGVDMADHDHSTMGSGGPVSPGPYVDAAATIMPRNSGPFSCPTKERELRESHSTNPFASLANSMNTFKFVAILSAFFRSLKPASVFGRCGSIVGRSSRILAAMAGFAVTCVALWTAICAMEDSRKALRLAEWTAKKEFLEFCQTVSLLLPRILTFIPSKPSNIQFLQSNFKQTSCQTVKTASLDPPPTPWIVSRMYRREIGVSVGYSQDFGAVLAGFPFTILWWAVFSRKVRRIMQHRYLSRHPRKSRELGLLAESMKMERPRQESHSILSPEERSPVPPPISFGTGMAADFDFSSPLSAPQLDLGLSTGLERHSRAEAARRKRLRTAQSPAEYQFDEAIHSVYPVDVTGFIEQELKSDLDTHNLAFCWKCEPQHTDQDGKLIIPDLAEDMLCSSTPGESPLFCHDCGDSLSPWLNTEDSEEESHQPVVINLRQVMEECFDRLDEIEVYCWECEVNGPNSSRKFAATGSERIFSNRCGLSCYGCGDELPALVKEDGRVEFPGGSNLRKRRPYLLWKRHLEEVAE</sequence>
<dbReference type="AlphaFoldDB" id="B2B372"/>
<evidence type="ECO:0000256" key="1">
    <source>
        <dbReference type="SAM" id="Phobius"/>
    </source>
</evidence>
<proteinExistence type="predicted"/>
<dbReference type="KEGG" id="pan:PODANSg7461"/>
<dbReference type="EMBL" id="FO904941">
    <property type="protein sequence ID" value="CDP30954.1"/>
    <property type="molecule type" value="Genomic_DNA"/>
</dbReference>
<dbReference type="Proteomes" id="UP000001197">
    <property type="component" value="Chromosome 6"/>
</dbReference>
<dbReference type="GeneID" id="6195187"/>
<dbReference type="RefSeq" id="XP_001910423.1">
    <property type="nucleotide sequence ID" value="XM_001910388.1"/>
</dbReference>
<reference evidence="2 4" key="1">
    <citation type="journal article" date="2008" name="Genome Biol.">
        <title>The genome sequence of the model ascomycete fungus Podospora anserina.</title>
        <authorList>
            <person name="Espagne E."/>
            <person name="Lespinet O."/>
            <person name="Malagnac F."/>
            <person name="Da Silva C."/>
            <person name="Jaillon O."/>
            <person name="Porcel B.M."/>
            <person name="Couloux A."/>
            <person name="Aury J.-M."/>
            <person name="Segurens B."/>
            <person name="Poulain J."/>
            <person name="Anthouard V."/>
            <person name="Grossetete S."/>
            <person name="Khalili H."/>
            <person name="Coppin E."/>
            <person name="Dequard-Chablat M."/>
            <person name="Picard M."/>
            <person name="Contamine V."/>
            <person name="Arnaise S."/>
            <person name="Bourdais A."/>
            <person name="Berteaux-Lecellier V."/>
            <person name="Gautheret D."/>
            <person name="de Vries R.P."/>
            <person name="Battaglia E."/>
            <person name="Coutinho P.M."/>
            <person name="Danchin E.G.J."/>
            <person name="Henrissat B."/>
            <person name="El Khoury R."/>
            <person name="Sainsard-Chanet A."/>
            <person name="Boivin A."/>
            <person name="Pinan-Lucarre B."/>
            <person name="Sellem C.H."/>
            <person name="Debuchy R."/>
            <person name="Wincker P."/>
            <person name="Weissenbach J."/>
            <person name="Silar P."/>
        </authorList>
    </citation>
    <scope>NUCLEOTIDE SEQUENCE [LARGE SCALE GENOMIC DNA]</scope>
    <source>
        <strain evidence="4">S / ATCC MYA-4624 / DSM 980 / FGSC 10383</strain>
        <strain evidence="2">S mat+</strain>
    </source>
</reference>